<proteinExistence type="predicted"/>
<dbReference type="EMBL" id="CAKOAT010093599">
    <property type="protein sequence ID" value="CAH8320525.1"/>
    <property type="molecule type" value="Genomic_DNA"/>
</dbReference>
<dbReference type="AlphaFoldDB" id="A0ABC8JBL6"/>
<organism evidence="2 3">
    <name type="scientific">Eruca vesicaria subsp. sativa</name>
    <name type="common">Garden rocket</name>
    <name type="synonym">Eruca sativa</name>
    <dbReference type="NCBI Taxonomy" id="29727"/>
    <lineage>
        <taxon>Eukaryota</taxon>
        <taxon>Viridiplantae</taxon>
        <taxon>Streptophyta</taxon>
        <taxon>Embryophyta</taxon>
        <taxon>Tracheophyta</taxon>
        <taxon>Spermatophyta</taxon>
        <taxon>Magnoliopsida</taxon>
        <taxon>eudicotyledons</taxon>
        <taxon>Gunneridae</taxon>
        <taxon>Pentapetalae</taxon>
        <taxon>rosids</taxon>
        <taxon>malvids</taxon>
        <taxon>Brassicales</taxon>
        <taxon>Brassicaceae</taxon>
        <taxon>Brassiceae</taxon>
        <taxon>Eruca</taxon>
    </lineage>
</organism>
<feature type="compositionally biased region" description="Low complexity" evidence="1">
    <location>
        <begin position="7"/>
        <end position="16"/>
    </location>
</feature>
<feature type="compositionally biased region" description="Acidic residues" evidence="1">
    <location>
        <begin position="17"/>
        <end position="26"/>
    </location>
</feature>
<sequence length="74" mass="8301">MTLPVQSTTPPSSPSEEGSEPITEDDSAVLIASPLSSLKFSDRRPIESMHRRRQFSRSSRRLLRLLLKLVCAFS</sequence>
<dbReference type="Proteomes" id="UP001642260">
    <property type="component" value="Unassembled WGS sequence"/>
</dbReference>
<accession>A0ABC8JBL6</accession>
<keyword evidence="3" id="KW-1185">Reference proteome</keyword>
<evidence type="ECO:0000313" key="2">
    <source>
        <dbReference type="EMBL" id="CAH8320525.1"/>
    </source>
</evidence>
<name>A0ABC8JBL6_ERUVS</name>
<feature type="region of interest" description="Disordered" evidence="1">
    <location>
        <begin position="1"/>
        <end position="26"/>
    </location>
</feature>
<evidence type="ECO:0000313" key="3">
    <source>
        <dbReference type="Proteomes" id="UP001642260"/>
    </source>
</evidence>
<comment type="caution">
    <text evidence="2">The sequence shown here is derived from an EMBL/GenBank/DDBJ whole genome shotgun (WGS) entry which is preliminary data.</text>
</comment>
<protein>
    <submittedName>
        <fullName evidence="2">Uncharacterized protein</fullName>
    </submittedName>
</protein>
<reference evidence="2 3" key="1">
    <citation type="submission" date="2022-03" db="EMBL/GenBank/DDBJ databases">
        <authorList>
            <person name="Macdonald S."/>
            <person name="Ahmed S."/>
            <person name="Newling K."/>
        </authorList>
    </citation>
    <scope>NUCLEOTIDE SEQUENCE [LARGE SCALE GENOMIC DNA]</scope>
</reference>
<evidence type="ECO:0000256" key="1">
    <source>
        <dbReference type="SAM" id="MobiDB-lite"/>
    </source>
</evidence>
<gene>
    <name evidence="2" type="ORF">ERUC_LOCUS9076</name>
</gene>